<dbReference type="InterPro" id="IPR011009">
    <property type="entry name" value="Kinase-like_dom_sf"/>
</dbReference>
<dbReference type="PANTHER" id="PTHR34273:SF2">
    <property type="entry name" value="METHYLTHIORIBOSE KINASE"/>
    <property type="match status" value="1"/>
</dbReference>
<dbReference type="GO" id="GO:0016301">
    <property type="term" value="F:kinase activity"/>
    <property type="evidence" value="ECO:0007669"/>
    <property type="project" value="UniProtKB-KW"/>
</dbReference>
<reference evidence="7 8" key="1">
    <citation type="submission" date="2020-04" db="EMBL/GenBank/DDBJ databases">
        <title>Genome sequencing of novel species.</title>
        <authorList>
            <person name="Heo J."/>
            <person name="Kim S.-J."/>
            <person name="Kim J.-S."/>
            <person name="Hong S.-B."/>
            <person name="Kwon S.-W."/>
        </authorList>
    </citation>
    <scope>NUCLEOTIDE SEQUENCE [LARGE SCALE GENOMIC DNA]</scope>
    <source>
        <strain evidence="7 8">CJU-R4</strain>
    </source>
</reference>
<dbReference type="Gene3D" id="3.30.200.20">
    <property type="entry name" value="Phosphorylase Kinase, domain 1"/>
    <property type="match status" value="1"/>
</dbReference>
<evidence type="ECO:0000256" key="3">
    <source>
        <dbReference type="ARBA" id="ARBA00022741"/>
    </source>
</evidence>
<dbReference type="GO" id="GO:0005524">
    <property type="term" value="F:ATP binding"/>
    <property type="evidence" value="ECO:0007669"/>
    <property type="project" value="UniProtKB-KW"/>
</dbReference>
<dbReference type="EMBL" id="CP051677">
    <property type="protein sequence ID" value="QJD77829.1"/>
    <property type="molecule type" value="Genomic_DNA"/>
</dbReference>
<keyword evidence="4" id="KW-0418">Kinase</keyword>
<dbReference type="Pfam" id="PF01636">
    <property type="entry name" value="APH"/>
    <property type="match status" value="1"/>
</dbReference>
<evidence type="ECO:0000313" key="8">
    <source>
        <dbReference type="Proteomes" id="UP000501128"/>
    </source>
</evidence>
<evidence type="ECO:0000313" key="7">
    <source>
        <dbReference type="EMBL" id="QJD77829.1"/>
    </source>
</evidence>
<dbReference type="Gene3D" id="3.90.1200.10">
    <property type="match status" value="1"/>
</dbReference>
<keyword evidence="8" id="KW-1185">Reference proteome</keyword>
<gene>
    <name evidence="7" type="ORF">HH216_04870</name>
</gene>
<sequence>MHLDAQQPLQLQDYLVRRGWIDESESITALDKPGEGNMNYTLRVSTPIRTLIVKQARAYVEKYPTIAAPAERAVVEGHFYEAVQSVSVLAEQMPQLLGIDPENNILVLEDLGQSPDYTSLYQPGQQLSYDELTALTDYLASLHHHFTQITPAPLFVNRAMRVLNHEHLFVYPFMTDNGFDLNTVQPGLQELAMAYKTDEPLKAAVQHLGDAYLADGTTLLHGDYYPGSWLRTEAGPKIIDPEFCFYGPPEYDLGVFIAHLLMADQPVSMTEQVLAMYRETNPFDDSLRQRFTAVEIMRRLIGLAQLPLHLSLDRKAQLLGEARYIFV</sequence>
<evidence type="ECO:0000256" key="5">
    <source>
        <dbReference type="ARBA" id="ARBA00022840"/>
    </source>
</evidence>
<keyword evidence="5" id="KW-0067">ATP-binding</keyword>
<evidence type="ECO:0000259" key="6">
    <source>
        <dbReference type="Pfam" id="PF01636"/>
    </source>
</evidence>
<evidence type="ECO:0000256" key="2">
    <source>
        <dbReference type="ARBA" id="ARBA00022679"/>
    </source>
</evidence>
<dbReference type="RefSeq" id="WP_169549773.1">
    <property type="nucleotide sequence ID" value="NZ_CP051677.1"/>
</dbReference>
<dbReference type="InterPro" id="IPR002575">
    <property type="entry name" value="Aminoglycoside_PTrfase"/>
</dbReference>
<name>A0A7L5DHP9_9BACT</name>
<evidence type="ECO:0000256" key="4">
    <source>
        <dbReference type="ARBA" id="ARBA00022777"/>
    </source>
</evidence>
<dbReference type="KEGG" id="srho:HH216_04870"/>
<keyword evidence="3" id="KW-0547">Nucleotide-binding</keyword>
<dbReference type="PANTHER" id="PTHR34273">
    <property type="entry name" value="METHYLTHIORIBOSE KINASE"/>
    <property type="match status" value="1"/>
</dbReference>
<proteinExistence type="inferred from homology"/>
<organism evidence="7 8">
    <name type="scientific">Spirosoma rhododendri</name>
    <dbReference type="NCBI Taxonomy" id="2728024"/>
    <lineage>
        <taxon>Bacteria</taxon>
        <taxon>Pseudomonadati</taxon>
        <taxon>Bacteroidota</taxon>
        <taxon>Cytophagia</taxon>
        <taxon>Cytophagales</taxon>
        <taxon>Cytophagaceae</taxon>
        <taxon>Spirosoma</taxon>
    </lineage>
</organism>
<keyword evidence="2 7" id="KW-0808">Transferase</keyword>
<dbReference type="SUPFAM" id="SSF56112">
    <property type="entry name" value="Protein kinase-like (PK-like)"/>
    <property type="match status" value="1"/>
</dbReference>
<feature type="domain" description="Aminoglycoside phosphotransferase" evidence="6">
    <location>
        <begin position="34"/>
        <end position="278"/>
    </location>
</feature>
<comment type="similarity">
    <text evidence="1">Belongs to the methylthioribose kinase family.</text>
</comment>
<accession>A0A7L5DHP9</accession>
<protein>
    <submittedName>
        <fullName evidence="7">Phosphotransferase</fullName>
    </submittedName>
</protein>
<dbReference type="Proteomes" id="UP000501128">
    <property type="component" value="Chromosome"/>
</dbReference>
<dbReference type="AlphaFoldDB" id="A0A7L5DHP9"/>
<evidence type="ECO:0000256" key="1">
    <source>
        <dbReference type="ARBA" id="ARBA00010165"/>
    </source>
</evidence>